<evidence type="ECO:0000313" key="3">
    <source>
        <dbReference type="Proteomes" id="UP000649604"/>
    </source>
</evidence>
<evidence type="ECO:0008006" key="4">
    <source>
        <dbReference type="Google" id="ProtNLM"/>
    </source>
</evidence>
<accession>A0A9D5JYY6</accession>
<feature type="non-terminal residue" evidence="2">
    <location>
        <position position="57"/>
    </location>
</feature>
<feature type="chain" id="PRO_5039227520" description="Outer membrane protein beta-barrel domain-containing protein" evidence="1">
    <location>
        <begin position="25"/>
        <end position="57"/>
    </location>
</feature>
<comment type="caution">
    <text evidence="2">The sequence shown here is derived from an EMBL/GenBank/DDBJ whole genome shotgun (WGS) entry which is preliminary data.</text>
</comment>
<protein>
    <recommendedName>
        <fullName evidence="4">Outer membrane protein beta-barrel domain-containing protein</fullName>
    </recommendedName>
</protein>
<dbReference type="EMBL" id="WJJP01000665">
    <property type="protein sequence ID" value="MBD3326949.1"/>
    <property type="molecule type" value="Genomic_DNA"/>
</dbReference>
<gene>
    <name evidence="2" type="ORF">GF339_20355</name>
</gene>
<feature type="signal peptide" evidence="1">
    <location>
        <begin position="1"/>
        <end position="24"/>
    </location>
</feature>
<proteinExistence type="predicted"/>
<dbReference type="Proteomes" id="UP000649604">
    <property type="component" value="Unassembled WGS sequence"/>
</dbReference>
<keyword evidence="1" id="KW-0732">Signal</keyword>
<dbReference type="AlphaFoldDB" id="A0A9D5JYY6"/>
<name>A0A9D5JYY6_9BACT</name>
<organism evidence="2 3">
    <name type="scientific">candidate division KSB3 bacterium</name>
    <dbReference type="NCBI Taxonomy" id="2044937"/>
    <lineage>
        <taxon>Bacteria</taxon>
        <taxon>candidate division KSB3</taxon>
    </lineage>
</organism>
<sequence>MKQIFTGMLISLVILFASHSMVNAQDERWSLEIRGGAGFATEEFGEVDLETGFGFEG</sequence>
<evidence type="ECO:0000313" key="2">
    <source>
        <dbReference type="EMBL" id="MBD3326949.1"/>
    </source>
</evidence>
<evidence type="ECO:0000256" key="1">
    <source>
        <dbReference type="SAM" id="SignalP"/>
    </source>
</evidence>
<reference evidence="2" key="1">
    <citation type="submission" date="2019-11" db="EMBL/GenBank/DDBJ databases">
        <title>Microbial mats filling the niche in hypersaline microbial mats.</title>
        <authorList>
            <person name="Wong H.L."/>
            <person name="Macleod F.I."/>
            <person name="White R.A. III"/>
            <person name="Burns B.P."/>
        </authorList>
    </citation>
    <scope>NUCLEOTIDE SEQUENCE</scope>
    <source>
        <strain evidence="2">Rbin_158</strain>
    </source>
</reference>